<sequence>MDNQPKGDNTPTSPQECARWCFPGPPPRPPSPDSDRGSDDQVKTSLQWFNMDQDHLDSLDFEKDLAHITCSCGHGYFKPDKTWVSGADVRAGLASSKPREWPQLGGKNTEEN</sequence>
<proteinExistence type="predicted"/>
<organism evidence="2 3">
    <name type="scientific">Scytalidium lignicola</name>
    <name type="common">Hyphomycete</name>
    <dbReference type="NCBI Taxonomy" id="5539"/>
    <lineage>
        <taxon>Eukaryota</taxon>
        <taxon>Fungi</taxon>
        <taxon>Dikarya</taxon>
        <taxon>Ascomycota</taxon>
        <taxon>Pezizomycotina</taxon>
        <taxon>Leotiomycetes</taxon>
        <taxon>Leotiomycetes incertae sedis</taxon>
        <taxon>Scytalidium</taxon>
    </lineage>
</organism>
<evidence type="ECO:0000313" key="3">
    <source>
        <dbReference type="Proteomes" id="UP000258309"/>
    </source>
</evidence>
<feature type="non-terminal residue" evidence="2">
    <location>
        <position position="1"/>
    </location>
</feature>
<dbReference type="OrthoDB" id="10482935at2759"/>
<feature type="compositionally biased region" description="Pro residues" evidence="1">
    <location>
        <begin position="23"/>
        <end position="32"/>
    </location>
</feature>
<feature type="compositionally biased region" description="Basic and acidic residues" evidence="1">
    <location>
        <begin position="33"/>
        <end position="42"/>
    </location>
</feature>
<reference evidence="2 3" key="1">
    <citation type="submission" date="2018-05" db="EMBL/GenBank/DDBJ databases">
        <title>Draft genome sequence of Scytalidium lignicola DSM 105466, a ubiquitous saprotrophic fungus.</title>
        <authorList>
            <person name="Buettner E."/>
            <person name="Gebauer A.M."/>
            <person name="Hofrichter M."/>
            <person name="Liers C."/>
            <person name="Kellner H."/>
        </authorList>
    </citation>
    <scope>NUCLEOTIDE SEQUENCE [LARGE SCALE GENOMIC DNA]</scope>
    <source>
        <strain evidence="2 3">DSM 105466</strain>
    </source>
</reference>
<feature type="non-terminal residue" evidence="2">
    <location>
        <position position="112"/>
    </location>
</feature>
<dbReference type="Proteomes" id="UP000258309">
    <property type="component" value="Unassembled WGS sequence"/>
</dbReference>
<accession>A0A3E2H1P0</accession>
<keyword evidence="3" id="KW-1185">Reference proteome</keyword>
<dbReference type="EMBL" id="NCSJ02000216">
    <property type="protein sequence ID" value="RFU27217.1"/>
    <property type="molecule type" value="Genomic_DNA"/>
</dbReference>
<dbReference type="AlphaFoldDB" id="A0A3E2H1P0"/>
<protein>
    <submittedName>
        <fullName evidence="2">Uncharacterized protein</fullName>
    </submittedName>
</protein>
<comment type="caution">
    <text evidence="2">The sequence shown here is derived from an EMBL/GenBank/DDBJ whole genome shotgun (WGS) entry which is preliminary data.</text>
</comment>
<feature type="region of interest" description="Disordered" evidence="1">
    <location>
        <begin position="1"/>
        <end position="45"/>
    </location>
</feature>
<gene>
    <name evidence="2" type="ORF">B7463_g9120</name>
</gene>
<feature type="compositionally biased region" description="Polar residues" evidence="1">
    <location>
        <begin position="1"/>
        <end position="15"/>
    </location>
</feature>
<name>A0A3E2H1P0_SCYLI</name>
<evidence type="ECO:0000313" key="2">
    <source>
        <dbReference type="EMBL" id="RFU27217.1"/>
    </source>
</evidence>
<feature type="region of interest" description="Disordered" evidence="1">
    <location>
        <begin position="91"/>
        <end position="112"/>
    </location>
</feature>
<evidence type="ECO:0000256" key="1">
    <source>
        <dbReference type="SAM" id="MobiDB-lite"/>
    </source>
</evidence>